<proteinExistence type="predicted"/>
<comment type="caution">
    <text evidence="1">The sequence shown here is derived from an EMBL/GenBank/DDBJ whole genome shotgun (WGS) entry which is preliminary data.</text>
</comment>
<accession>X0ZZ30</accession>
<name>X0ZZ30_9ZZZZ</name>
<dbReference type="EMBL" id="BART01015797">
    <property type="protein sequence ID" value="GAG75105.1"/>
    <property type="molecule type" value="Genomic_DNA"/>
</dbReference>
<reference evidence="1" key="1">
    <citation type="journal article" date="2014" name="Front. Microbiol.">
        <title>High frequency of phylogenetically diverse reductive dehalogenase-homologous genes in deep subseafloor sedimentary metagenomes.</title>
        <authorList>
            <person name="Kawai M."/>
            <person name="Futagami T."/>
            <person name="Toyoda A."/>
            <person name="Takaki Y."/>
            <person name="Nishi S."/>
            <person name="Hori S."/>
            <person name="Arai W."/>
            <person name="Tsubouchi T."/>
            <person name="Morono Y."/>
            <person name="Uchiyama I."/>
            <person name="Ito T."/>
            <person name="Fujiyama A."/>
            <person name="Inagaki F."/>
            <person name="Takami H."/>
        </authorList>
    </citation>
    <scope>NUCLEOTIDE SEQUENCE</scope>
    <source>
        <strain evidence="1">Expedition CK06-06</strain>
    </source>
</reference>
<organism evidence="1">
    <name type="scientific">marine sediment metagenome</name>
    <dbReference type="NCBI Taxonomy" id="412755"/>
    <lineage>
        <taxon>unclassified sequences</taxon>
        <taxon>metagenomes</taxon>
        <taxon>ecological metagenomes</taxon>
    </lineage>
</organism>
<gene>
    <name evidence="1" type="ORF">S01H4_30575</name>
</gene>
<protein>
    <submittedName>
        <fullName evidence="1">Uncharacterized protein</fullName>
    </submittedName>
</protein>
<dbReference type="AlphaFoldDB" id="X0ZZ30"/>
<evidence type="ECO:0000313" key="1">
    <source>
        <dbReference type="EMBL" id="GAG75105.1"/>
    </source>
</evidence>
<feature type="non-terminal residue" evidence="1">
    <location>
        <position position="1"/>
    </location>
</feature>
<sequence>YREKAEEILHELERMEIKPFIALQLTVMNSVLDNIDEAFKWIDYEPHHAWIVGVAVMPEWENLRDDPRFKDFVKQLNIPK</sequence>